<name>A0ABP7J3F5_9ACTN</name>
<evidence type="ECO:0008006" key="3">
    <source>
        <dbReference type="Google" id="ProtNLM"/>
    </source>
</evidence>
<evidence type="ECO:0000313" key="2">
    <source>
        <dbReference type="Proteomes" id="UP001500888"/>
    </source>
</evidence>
<proteinExistence type="predicted"/>
<dbReference type="InterPro" id="IPR036689">
    <property type="entry name" value="ESAT-6-like_sf"/>
</dbReference>
<dbReference type="EMBL" id="BAAAZR010000035">
    <property type="protein sequence ID" value="GAA3833802.1"/>
    <property type="molecule type" value="Genomic_DNA"/>
</dbReference>
<gene>
    <name evidence="1" type="ORF">GCM10022226_63970</name>
</gene>
<organism evidence="1 2">
    <name type="scientific">Sphaerisporangium flaviroseum</name>
    <dbReference type="NCBI Taxonomy" id="509199"/>
    <lineage>
        <taxon>Bacteria</taxon>
        <taxon>Bacillati</taxon>
        <taxon>Actinomycetota</taxon>
        <taxon>Actinomycetes</taxon>
        <taxon>Streptosporangiales</taxon>
        <taxon>Streptosporangiaceae</taxon>
        <taxon>Sphaerisporangium</taxon>
    </lineage>
</organism>
<comment type="caution">
    <text evidence="1">The sequence shown here is derived from an EMBL/GenBank/DDBJ whole genome shotgun (WGS) entry which is preliminary data.</text>
</comment>
<protein>
    <recommendedName>
        <fullName evidence="3">WXG100 family type VII secretion target</fullName>
    </recommendedName>
</protein>
<sequence>MASGGELQRQAEERELLAARFDKYAQDLGTLFDQIKTGSVEGGPIWTGPAAQRFERESSLHRSDIDRLIEQCLLSARNLRSTAQRMRKEAEQVTASP</sequence>
<keyword evidence="2" id="KW-1185">Reference proteome</keyword>
<dbReference type="SUPFAM" id="SSF140453">
    <property type="entry name" value="EsxAB dimer-like"/>
    <property type="match status" value="1"/>
</dbReference>
<dbReference type="Gene3D" id="1.10.287.1060">
    <property type="entry name" value="ESAT-6-like"/>
    <property type="match status" value="1"/>
</dbReference>
<evidence type="ECO:0000313" key="1">
    <source>
        <dbReference type="EMBL" id="GAA3833802.1"/>
    </source>
</evidence>
<reference evidence="2" key="1">
    <citation type="journal article" date="2019" name="Int. J. Syst. Evol. Microbiol.">
        <title>The Global Catalogue of Microorganisms (GCM) 10K type strain sequencing project: providing services to taxonomists for standard genome sequencing and annotation.</title>
        <authorList>
            <consortium name="The Broad Institute Genomics Platform"/>
            <consortium name="The Broad Institute Genome Sequencing Center for Infectious Disease"/>
            <person name="Wu L."/>
            <person name="Ma J."/>
        </authorList>
    </citation>
    <scope>NUCLEOTIDE SEQUENCE [LARGE SCALE GENOMIC DNA]</scope>
    <source>
        <strain evidence="2">JCM 16908</strain>
    </source>
</reference>
<dbReference type="Proteomes" id="UP001500888">
    <property type="component" value="Unassembled WGS sequence"/>
</dbReference>
<accession>A0ABP7J3F5</accession>